<sequence length="332" mass="35676">MRKGEIFMKKRIMSFVALGMSALLLTACSSSNKTDDNTLKVGIIQYVEHQSLDDIYAGIVDELESNGYKDGVNIEIDYQNAQGDQSNLKTISSKFVNDNSDIIIAIATPSAQAVASETSEIPIIGASITDMVSAGLVESNEKPNTNITGVSDMPPVEEQLNILLELVPNAKKIGIAYCTNEVNSEVQVNIALDYLKSKGIEPVITTVTNSNDISQAISSIAGKVDGLFIPVDNIMASAMPTVSSICEENKLPIVTGASVMVEQGSVGTSAFDYYDAGKQTGKMAIRILNGEKPENTPVEFVTETKIYLNKTFADKIGLDIPQSIIDKASEIY</sequence>
<dbReference type="PANTHER" id="PTHR35271">
    <property type="entry name" value="ABC TRANSPORTER, SUBSTRATE-BINDING LIPOPROTEIN-RELATED"/>
    <property type="match status" value="1"/>
</dbReference>
<dbReference type="EMBL" id="JADIMX010000025">
    <property type="protein sequence ID" value="MBO8433933.1"/>
    <property type="molecule type" value="Genomic_DNA"/>
</dbReference>
<evidence type="ECO:0000313" key="2">
    <source>
        <dbReference type="EMBL" id="MBO8433933.1"/>
    </source>
</evidence>
<dbReference type="CDD" id="cd06325">
    <property type="entry name" value="PBP1_ABC_unchar_transporter"/>
    <property type="match status" value="1"/>
</dbReference>
<dbReference type="Pfam" id="PF04392">
    <property type="entry name" value="ABC_sub_bind"/>
    <property type="match status" value="1"/>
</dbReference>
<reference evidence="2" key="1">
    <citation type="submission" date="2020-10" db="EMBL/GenBank/DDBJ databases">
        <authorList>
            <person name="Gilroy R."/>
        </authorList>
    </citation>
    <scope>NUCLEOTIDE SEQUENCE</scope>
    <source>
        <strain evidence="2">F6-4510</strain>
    </source>
</reference>
<reference evidence="2" key="2">
    <citation type="journal article" date="2021" name="PeerJ">
        <title>Extensive microbial diversity within the chicken gut microbiome revealed by metagenomics and culture.</title>
        <authorList>
            <person name="Gilroy R."/>
            <person name="Ravi A."/>
            <person name="Getino M."/>
            <person name="Pursley I."/>
            <person name="Horton D.L."/>
            <person name="Alikhan N.F."/>
            <person name="Baker D."/>
            <person name="Gharbi K."/>
            <person name="Hall N."/>
            <person name="Watson M."/>
            <person name="Adriaenssens E.M."/>
            <person name="Foster-Nyarko E."/>
            <person name="Jarju S."/>
            <person name="Secka A."/>
            <person name="Antonio M."/>
            <person name="Oren A."/>
            <person name="Chaudhuri R.R."/>
            <person name="La Ragione R."/>
            <person name="Hildebrand F."/>
            <person name="Pallen M.J."/>
        </authorList>
    </citation>
    <scope>NUCLEOTIDE SEQUENCE</scope>
    <source>
        <strain evidence="2">F6-4510</strain>
    </source>
</reference>
<dbReference type="InterPro" id="IPR007487">
    <property type="entry name" value="ABC_transpt-TYRBP-like"/>
</dbReference>
<name>A0A9D9DWA2_9FIRM</name>
<dbReference type="Gene3D" id="3.40.50.2300">
    <property type="match status" value="2"/>
</dbReference>
<dbReference type="PROSITE" id="PS51257">
    <property type="entry name" value="PROKAR_LIPOPROTEIN"/>
    <property type="match status" value="1"/>
</dbReference>
<protein>
    <submittedName>
        <fullName evidence="2">ABC transporter substrate-binding protein</fullName>
    </submittedName>
</protein>
<feature type="signal peptide" evidence="1">
    <location>
        <begin position="1"/>
        <end position="32"/>
    </location>
</feature>
<accession>A0A9D9DWA2</accession>
<evidence type="ECO:0000256" key="1">
    <source>
        <dbReference type="SAM" id="SignalP"/>
    </source>
</evidence>
<organism evidence="2 3">
    <name type="scientific">Candidatus Fimicola merdigallinarum</name>
    <dbReference type="NCBI Taxonomy" id="2840819"/>
    <lineage>
        <taxon>Bacteria</taxon>
        <taxon>Bacillati</taxon>
        <taxon>Bacillota</taxon>
        <taxon>Clostridia</taxon>
        <taxon>Lachnospirales</taxon>
        <taxon>Lachnospiraceae</taxon>
        <taxon>Lachnospiraceae incertae sedis</taxon>
        <taxon>Candidatus Fimicola</taxon>
    </lineage>
</organism>
<feature type="chain" id="PRO_5039309206" evidence="1">
    <location>
        <begin position="33"/>
        <end position="332"/>
    </location>
</feature>
<gene>
    <name evidence="2" type="ORF">IAC55_01250</name>
</gene>
<proteinExistence type="predicted"/>
<comment type="caution">
    <text evidence="2">The sequence shown here is derived from an EMBL/GenBank/DDBJ whole genome shotgun (WGS) entry which is preliminary data.</text>
</comment>
<dbReference type="Proteomes" id="UP000823611">
    <property type="component" value="Unassembled WGS sequence"/>
</dbReference>
<dbReference type="PANTHER" id="PTHR35271:SF1">
    <property type="entry name" value="ABC TRANSPORTER, SUBSTRATE-BINDING LIPOPROTEIN"/>
    <property type="match status" value="1"/>
</dbReference>
<dbReference type="SUPFAM" id="SSF53822">
    <property type="entry name" value="Periplasmic binding protein-like I"/>
    <property type="match status" value="1"/>
</dbReference>
<dbReference type="AlphaFoldDB" id="A0A9D9DWA2"/>
<keyword evidence="1" id="KW-0732">Signal</keyword>
<dbReference type="InterPro" id="IPR028082">
    <property type="entry name" value="Peripla_BP_I"/>
</dbReference>
<evidence type="ECO:0000313" key="3">
    <source>
        <dbReference type="Proteomes" id="UP000823611"/>
    </source>
</evidence>